<reference evidence="10 12" key="2">
    <citation type="submission" date="2016-10" db="EMBL/GenBank/DDBJ databases">
        <authorList>
            <person name="de Groot N.N."/>
        </authorList>
    </citation>
    <scope>NUCLEOTIDE SEQUENCE [LARGE SCALE GENOMIC DNA]</scope>
    <source>
        <strain evidence="10 12">DSM 2895</strain>
    </source>
</reference>
<keyword evidence="2" id="KW-0813">Transport</keyword>
<feature type="transmembrane region" description="Helical" evidence="7">
    <location>
        <begin position="200"/>
        <end position="218"/>
    </location>
</feature>
<feature type="transmembrane region" description="Helical" evidence="7">
    <location>
        <begin position="336"/>
        <end position="357"/>
    </location>
</feature>
<feature type="transmembrane region" description="Helical" evidence="7">
    <location>
        <begin position="363"/>
        <end position="388"/>
    </location>
</feature>
<dbReference type="Proteomes" id="UP000182836">
    <property type="component" value="Unassembled WGS sequence"/>
</dbReference>
<keyword evidence="11" id="KW-1185">Reference proteome</keyword>
<feature type="domain" description="Amino acid permease/ SLC12A" evidence="8">
    <location>
        <begin position="19"/>
        <end position="456"/>
    </location>
</feature>
<feature type="transmembrane region" description="Helical" evidence="7">
    <location>
        <begin position="20"/>
        <end position="41"/>
    </location>
</feature>
<evidence type="ECO:0000313" key="9">
    <source>
        <dbReference type="EMBL" id="KON97240.1"/>
    </source>
</evidence>
<evidence type="ECO:0000256" key="3">
    <source>
        <dbReference type="ARBA" id="ARBA00022692"/>
    </source>
</evidence>
<evidence type="ECO:0000256" key="1">
    <source>
        <dbReference type="ARBA" id="ARBA00004141"/>
    </source>
</evidence>
<dbReference type="OrthoDB" id="9780162at2"/>
<dbReference type="EMBL" id="FNED01000020">
    <property type="protein sequence ID" value="SDJ53668.1"/>
    <property type="molecule type" value="Genomic_DNA"/>
</dbReference>
<organism evidence="9 11">
    <name type="scientific">Aneurinibacillus migulanus</name>
    <name type="common">Bacillus migulanus</name>
    <dbReference type="NCBI Taxonomy" id="47500"/>
    <lineage>
        <taxon>Bacteria</taxon>
        <taxon>Bacillati</taxon>
        <taxon>Bacillota</taxon>
        <taxon>Bacilli</taxon>
        <taxon>Bacillales</taxon>
        <taxon>Paenibacillaceae</taxon>
        <taxon>Aneurinibacillus group</taxon>
        <taxon>Aneurinibacillus</taxon>
    </lineage>
</organism>
<dbReference type="GO" id="GO:0055085">
    <property type="term" value="P:transmembrane transport"/>
    <property type="evidence" value="ECO:0007669"/>
    <property type="project" value="InterPro"/>
</dbReference>
<keyword evidence="5 7" id="KW-1133">Transmembrane helix</keyword>
<proteinExistence type="predicted"/>
<feature type="transmembrane region" description="Helical" evidence="7">
    <location>
        <begin position="128"/>
        <end position="150"/>
    </location>
</feature>
<evidence type="ECO:0000313" key="11">
    <source>
        <dbReference type="Proteomes" id="UP000037269"/>
    </source>
</evidence>
<dbReference type="AlphaFoldDB" id="A0A0D1Y104"/>
<dbReference type="Pfam" id="PF00324">
    <property type="entry name" value="AA_permease"/>
    <property type="match status" value="1"/>
</dbReference>
<reference evidence="9 11" key="1">
    <citation type="submission" date="2015-07" db="EMBL/GenBank/DDBJ databases">
        <title>Fjat-14205 dsm 2895.</title>
        <authorList>
            <person name="Liu B."/>
            <person name="Wang J."/>
            <person name="Zhu Y."/>
            <person name="Liu G."/>
            <person name="Chen Q."/>
            <person name="Chen Z."/>
            <person name="Lan J."/>
            <person name="Che J."/>
            <person name="Ge C."/>
            <person name="Shi H."/>
            <person name="Pan Z."/>
            <person name="Liu X."/>
        </authorList>
    </citation>
    <scope>NUCLEOTIDE SEQUENCE [LARGE SCALE GENOMIC DNA]</scope>
    <source>
        <strain evidence="9 11">DSM 2895</strain>
    </source>
</reference>
<dbReference type="Proteomes" id="UP000037269">
    <property type="component" value="Unassembled WGS sequence"/>
</dbReference>
<feature type="transmembrane region" description="Helical" evidence="7">
    <location>
        <begin position="47"/>
        <end position="67"/>
    </location>
</feature>
<accession>A0A0D1Y104</accession>
<feature type="transmembrane region" description="Helical" evidence="7">
    <location>
        <begin position="408"/>
        <end position="429"/>
    </location>
</feature>
<dbReference type="InterPro" id="IPR004841">
    <property type="entry name" value="AA-permease/SLC12A_dom"/>
</dbReference>
<dbReference type="PATRIC" id="fig|47500.8.peg.5861"/>
<dbReference type="GO" id="GO:0016020">
    <property type="term" value="C:membrane"/>
    <property type="evidence" value="ECO:0007669"/>
    <property type="project" value="UniProtKB-SubCell"/>
</dbReference>
<feature type="transmembrane region" description="Helical" evidence="7">
    <location>
        <begin position="246"/>
        <end position="266"/>
    </location>
</feature>
<evidence type="ECO:0000256" key="2">
    <source>
        <dbReference type="ARBA" id="ARBA00022448"/>
    </source>
</evidence>
<protein>
    <submittedName>
        <fullName evidence="9">Amino acid permease</fullName>
    </submittedName>
    <submittedName>
        <fullName evidence="10">Arginine:proton symporter, AAT family</fullName>
    </submittedName>
</protein>
<dbReference type="RefSeq" id="WP_043063336.1">
    <property type="nucleotide sequence ID" value="NZ_BJOA01000163.1"/>
</dbReference>
<dbReference type="PANTHER" id="PTHR43495:SF5">
    <property type="entry name" value="GAMMA-AMINOBUTYRIC ACID PERMEASE"/>
    <property type="match status" value="1"/>
</dbReference>
<evidence type="ECO:0000256" key="6">
    <source>
        <dbReference type="ARBA" id="ARBA00023136"/>
    </source>
</evidence>
<evidence type="ECO:0000256" key="5">
    <source>
        <dbReference type="ARBA" id="ARBA00022989"/>
    </source>
</evidence>
<dbReference type="FunFam" id="1.20.1740.10:FF:000001">
    <property type="entry name" value="Amino acid permease"/>
    <property type="match status" value="1"/>
</dbReference>
<keyword evidence="3 7" id="KW-0812">Transmembrane</keyword>
<keyword evidence="6 7" id="KW-0472">Membrane</keyword>
<dbReference type="PIRSF" id="PIRSF006060">
    <property type="entry name" value="AA_transporter"/>
    <property type="match status" value="1"/>
</dbReference>
<dbReference type="PROSITE" id="PS00218">
    <property type="entry name" value="AMINO_ACID_PERMEASE_1"/>
    <property type="match status" value="1"/>
</dbReference>
<evidence type="ECO:0000313" key="12">
    <source>
        <dbReference type="Proteomes" id="UP000182836"/>
    </source>
</evidence>
<sequence>MKVFDQQQNELKRTMKSRHLFMISLGGIIGTGLFLGSGYTISQAGPIGAVMAYLVGGFIMYLTMLCLGELSVAMPVSGSFQVYTTRFISPAAGFAVGWIYWLGWAVTVALELLSSGNLMQRWFPGSPIWLWCLLFGLVLFLMNALSARAFGETEYWFSSIKVAAIVLFIILGGGAMLGFIDMKDGQAAPMLSHFTEAGWLPNGITGFLLTAITVNFAFQGTELIGIAAGESEQPEKTIPKSIRATVFRTLFFFVLAIFILSALIPYKEAGVIESPFVVVFDRIGIPYAADIMNFVILTALLSVANSGLYAATRMLWSLSRNKMAIPALGRVNKKGVPMNALILTMVIAFLSLLSSVVAAETVYLWLISAAGLGAQMGWISITASQLAFRKEYVAQGGKIEDLKFKTPLYPFLPLLGLILNVTVLVSLSFDPDQRVALYCGIPFMTVCYLYYKLRMKGKDRLAEEDTWKNLRVKTGER</sequence>
<feature type="transmembrane region" description="Helical" evidence="7">
    <location>
        <begin position="291"/>
        <end position="316"/>
    </location>
</feature>
<dbReference type="STRING" id="47500.AF333_18995"/>
<keyword evidence="4" id="KW-0029">Amino-acid transport</keyword>
<evidence type="ECO:0000256" key="7">
    <source>
        <dbReference type="SAM" id="Phobius"/>
    </source>
</evidence>
<dbReference type="InterPro" id="IPR004840">
    <property type="entry name" value="Amino_acid_permease_CS"/>
</dbReference>
<feature type="transmembrane region" description="Helical" evidence="7">
    <location>
        <begin position="162"/>
        <end position="180"/>
    </location>
</feature>
<evidence type="ECO:0000256" key="4">
    <source>
        <dbReference type="ARBA" id="ARBA00022970"/>
    </source>
</evidence>
<dbReference type="EMBL" id="LGUG01000004">
    <property type="protein sequence ID" value="KON97240.1"/>
    <property type="molecule type" value="Genomic_DNA"/>
</dbReference>
<name>A0A0D1Y104_ANEMI</name>
<gene>
    <name evidence="9" type="ORF">AF333_18995</name>
    <name evidence="10" type="ORF">SAMN04487909_12028</name>
</gene>
<feature type="transmembrane region" description="Helical" evidence="7">
    <location>
        <begin position="435"/>
        <end position="451"/>
    </location>
</feature>
<dbReference type="Gene3D" id="1.20.1740.10">
    <property type="entry name" value="Amino acid/polyamine transporter I"/>
    <property type="match status" value="1"/>
</dbReference>
<evidence type="ECO:0000259" key="8">
    <source>
        <dbReference type="Pfam" id="PF00324"/>
    </source>
</evidence>
<dbReference type="GeneID" id="42307241"/>
<dbReference type="PANTHER" id="PTHR43495">
    <property type="entry name" value="GABA PERMEASE"/>
    <property type="match status" value="1"/>
</dbReference>
<dbReference type="GO" id="GO:0006865">
    <property type="term" value="P:amino acid transport"/>
    <property type="evidence" value="ECO:0007669"/>
    <property type="project" value="UniProtKB-KW"/>
</dbReference>
<feature type="transmembrane region" description="Helical" evidence="7">
    <location>
        <begin position="87"/>
        <end position="108"/>
    </location>
</feature>
<evidence type="ECO:0000313" key="10">
    <source>
        <dbReference type="EMBL" id="SDJ53668.1"/>
    </source>
</evidence>
<comment type="subcellular location">
    <subcellularLocation>
        <location evidence="1">Membrane</location>
        <topology evidence="1">Multi-pass membrane protein</topology>
    </subcellularLocation>
</comment>